<name>A0AAD9QUW0_ACRCE</name>
<keyword evidence="6 12" id="KW-0418">Kinase</keyword>
<keyword evidence="3" id="KW-0723">Serine/threonine-protein kinase</keyword>
<dbReference type="EC" id="2.7.11.1" evidence="2"/>
<dbReference type="GO" id="GO:0004674">
    <property type="term" value="F:protein serine/threonine kinase activity"/>
    <property type="evidence" value="ECO:0007669"/>
    <property type="project" value="UniProtKB-KW"/>
</dbReference>
<evidence type="ECO:0000313" key="12">
    <source>
        <dbReference type="EMBL" id="KAK2567807.1"/>
    </source>
</evidence>
<comment type="caution">
    <text evidence="12">The sequence shown here is derived from an EMBL/GenBank/DDBJ whole genome shotgun (WGS) entry which is preliminary data.</text>
</comment>
<evidence type="ECO:0000256" key="2">
    <source>
        <dbReference type="ARBA" id="ARBA00012513"/>
    </source>
</evidence>
<dbReference type="PROSITE" id="PS00107">
    <property type="entry name" value="PROTEIN_KINASE_ATP"/>
    <property type="match status" value="1"/>
</dbReference>
<dbReference type="Gene3D" id="3.30.200.20">
    <property type="entry name" value="Phosphorylase Kinase, domain 1"/>
    <property type="match status" value="1"/>
</dbReference>
<dbReference type="PANTHER" id="PTHR44899:SF3">
    <property type="entry name" value="SERINE_THREONINE-PROTEIN KINASE NEK1"/>
    <property type="match status" value="1"/>
</dbReference>
<evidence type="ECO:0000259" key="11">
    <source>
        <dbReference type="PROSITE" id="PS50011"/>
    </source>
</evidence>
<dbReference type="InterPro" id="IPR051131">
    <property type="entry name" value="NEK_Ser/Thr_kinase_NIMA"/>
</dbReference>
<dbReference type="GO" id="GO:0005524">
    <property type="term" value="F:ATP binding"/>
    <property type="evidence" value="ECO:0007669"/>
    <property type="project" value="UniProtKB-UniRule"/>
</dbReference>
<evidence type="ECO:0000256" key="9">
    <source>
        <dbReference type="ARBA" id="ARBA00048679"/>
    </source>
</evidence>
<keyword evidence="7 10" id="KW-0067">ATP-binding</keyword>
<dbReference type="FunFam" id="3.30.200.20:FF:000097">
    <property type="entry name" value="Probable serine/threonine-protein kinase nek1"/>
    <property type="match status" value="1"/>
</dbReference>
<keyword evidence="4" id="KW-0808">Transferase</keyword>
<evidence type="ECO:0000256" key="7">
    <source>
        <dbReference type="ARBA" id="ARBA00022840"/>
    </source>
</evidence>
<comment type="catalytic activity">
    <reaction evidence="9">
        <text>L-seryl-[protein] + ATP = O-phospho-L-seryl-[protein] + ADP + H(+)</text>
        <dbReference type="Rhea" id="RHEA:17989"/>
        <dbReference type="Rhea" id="RHEA-COMP:9863"/>
        <dbReference type="Rhea" id="RHEA-COMP:11604"/>
        <dbReference type="ChEBI" id="CHEBI:15378"/>
        <dbReference type="ChEBI" id="CHEBI:29999"/>
        <dbReference type="ChEBI" id="CHEBI:30616"/>
        <dbReference type="ChEBI" id="CHEBI:83421"/>
        <dbReference type="ChEBI" id="CHEBI:456216"/>
        <dbReference type="EC" id="2.7.11.1"/>
    </reaction>
</comment>
<dbReference type="Gene3D" id="1.10.510.10">
    <property type="entry name" value="Transferase(Phosphotransferase) domain 1"/>
    <property type="match status" value="1"/>
</dbReference>
<keyword evidence="13" id="KW-1185">Reference proteome</keyword>
<organism evidence="12 13">
    <name type="scientific">Acropora cervicornis</name>
    <name type="common">Staghorn coral</name>
    <dbReference type="NCBI Taxonomy" id="6130"/>
    <lineage>
        <taxon>Eukaryota</taxon>
        <taxon>Metazoa</taxon>
        <taxon>Cnidaria</taxon>
        <taxon>Anthozoa</taxon>
        <taxon>Hexacorallia</taxon>
        <taxon>Scleractinia</taxon>
        <taxon>Astrocoeniina</taxon>
        <taxon>Acroporidae</taxon>
        <taxon>Acropora</taxon>
    </lineage>
</organism>
<comment type="similarity">
    <text evidence="1">Belongs to the protein kinase superfamily. NEK Ser/Thr protein kinase family. NIMA subfamily.</text>
</comment>
<dbReference type="InterPro" id="IPR017441">
    <property type="entry name" value="Protein_kinase_ATP_BS"/>
</dbReference>
<accession>A0AAD9QUW0</accession>
<evidence type="ECO:0000256" key="8">
    <source>
        <dbReference type="ARBA" id="ARBA00047899"/>
    </source>
</evidence>
<dbReference type="AlphaFoldDB" id="A0AAD9QUW0"/>
<feature type="binding site" evidence="10">
    <location>
        <position position="33"/>
    </location>
    <ligand>
        <name>ATP</name>
        <dbReference type="ChEBI" id="CHEBI:30616"/>
    </ligand>
</feature>
<dbReference type="InterPro" id="IPR011009">
    <property type="entry name" value="Kinase-like_dom_sf"/>
</dbReference>
<gene>
    <name evidence="12" type="ORF">P5673_007681</name>
</gene>
<dbReference type="Proteomes" id="UP001249851">
    <property type="component" value="Unassembled WGS sequence"/>
</dbReference>
<evidence type="ECO:0000256" key="5">
    <source>
        <dbReference type="ARBA" id="ARBA00022741"/>
    </source>
</evidence>
<dbReference type="InterPro" id="IPR000719">
    <property type="entry name" value="Prot_kinase_dom"/>
</dbReference>
<dbReference type="EMBL" id="JARQWQ010000013">
    <property type="protein sequence ID" value="KAK2567807.1"/>
    <property type="molecule type" value="Genomic_DNA"/>
</dbReference>
<evidence type="ECO:0000256" key="6">
    <source>
        <dbReference type="ARBA" id="ARBA00022777"/>
    </source>
</evidence>
<evidence type="ECO:0000256" key="4">
    <source>
        <dbReference type="ARBA" id="ARBA00022679"/>
    </source>
</evidence>
<evidence type="ECO:0000313" key="13">
    <source>
        <dbReference type="Proteomes" id="UP001249851"/>
    </source>
</evidence>
<sequence>MERYMRVKKIGEGSFGKALLVKKKADGKQYVIKEIGISKMSPKEREESRREVKVLSQLKHPNIVSYQESFEENGNLYIVMDYCEAGDLYMRINSQRGIQMPEEQASWFLVTSFGLLCPDMLRAETRSRQKDTPQRFKVTGFNIFLTKNGVVKLGDFGIARVLHSTVELARTAIGTPYYLSPEICENRPYNNKR</sequence>
<protein>
    <recommendedName>
        <fullName evidence="2">non-specific serine/threonine protein kinase</fullName>
        <ecNumber evidence="2">2.7.11.1</ecNumber>
    </recommendedName>
</protein>
<reference evidence="12" key="1">
    <citation type="journal article" date="2023" name="G3 (Bethesda)">
        <title>Whole genome assembly and annotation of the endangered Caribbean coral Acropora cervicornis.</title>
        <authorList>
            <person name="Selwyn J.D."/>
            <person name="Vollmer S.V."/>
        </authorList>
    </citation>
    <scope>NUCLEOTIDE SEQUENCE</scope>
    <source>
        <strain evidence="12">K2</strain>
    </source>
</reference>
<dbReference type="PROSITE" id="PS50011">
    <property type="entry name" value="PROTEIN_KINASE_DOM"/>
    <property type="match status" value="1"/>
</dbReference>
<dbReference type="PANTHER" id="PTHR44899">
    <property type="entry name" value="CAMK FAMILY PROTEIN KINASE"/>
    <property type="match status" value="1"/>
</dbReference>
<keyword evidence="5 10" id="KW-0547">Nucleotide-binding</keyword>
<feature type="domain" description="Protein kinase" evidence="11">
    <location>
        <begin position="4"/>
        <end position="193"/>
    </location>
</feature>
<proteinExistence type="inferred from homology"/>
<comment type="catalytic activity">
    <reaction evidence="8">
        <text>L-threonyl-[protein] + ATP = O-phospho-L-threonyl-[protein] + ADP + H(+)</text>
        <dbReference type="Rhea" id="RHEA:46608"/>
        <dbReference type="Rhea" id="RHEA-COMP:11060"/>
        <dbReference type="Rhea" id="RHEA-COMP:11605"/>
        <dbReference type="ChEBI" id="CHEBI:15378"/>
        <dbReference type="ChEBI" id="CHEBI:30013"/>
        <dbReference type="ChEBI" id="CHEBI:30616"/>
        <dbReference type="ChEBI" id="CHEBI:61977"/>
        <dbReference type="ChEBI" id="CHEBI:456216"/>
        <dbReference type="EC" id="2.7.11.1"/>
    </reaction>
</comment>
<evidence type="ECO:0000256" key="1">
    <source>
        <dbReference type="ARBA" id="ARBA00010886"/>
    </source>
</evidence>
<dbReference type="Pfam" id="PF00069">
    <property type="entry name" value="Pkinase"/>
    <property type="match status" value="2"/>
</dbReference>
<evidence type="ECO:0000256" key="10">
    <source>
        <dbReference type="PROSITE-ProRule" id="PRU10141"/>
    </source>
</evidence>
<reference evidence="12" key="2">
    <citation type="journal article" date="2023" name="Science">
        <title>Genomic signatures of disease resistance in endangered staghorn corals.</title>
        <authorList>
            <person name="Vollmer S.V."/>
            <person name="Selwyn J.D."/>
            <person name="Despard B.A."/>
            <person name="Roesel C.L."/>
        </authorList>
    </citation>
    <scope>NUCLEOTIDE SEQUENCE</scope>
    <source>
        <strain evidence="12">K2</strain>
    </source>
</reference>
<dbReference type="SUPFAM" id="SSF56112">
    <property type="entry name" value="Protein kinase-like (PK-like)"/>
    <property type="match status" value="2"/>
</dbReference>
<evidence type="ECO:0000256" key="3">
    <source>
        <dbReference type="ARBA" id="ARBA00022527"/>
    </source>
</evidence>